<dbReference type="RefSeq" id="WP_322187686.1">
    <property type="nucleotide sequence ID" value="NZ_JAXLPB010000004.1"/>
</dbReference>
<evidence type="ECO:0000313" key="1">
    <source>
        <dbReference type="EMBL" id="MDY8110163.1"/>
    </source>
</evidence>
<proteinExistence type="predicted"/>
<reference evidence="1 2" key="1">
    <citation type="submission" date="2023-12" db="EMBL/GenBank/DDBJ databases">
        <title>Description of Novel Strain Fulvimarina sp. 2208YS6-2-32 isolated from Uroteuthis (Photololigo) edulis.</title>
        <authorList>
            <person name="Park J.-S."/>
        </authorList>
    </citation>
    <scope>NUCLEOTIDE SEQUENCE [LARGE SCALE GENOMIC DNA]</scope>
    <source>
        <strain evidence="1 2">2208YS6-2-32</strain>
    </source>
</reference>
<keyword evidence="2" id="KW-1185">Reference proteome</keyword>
<evidence type="ECO:0000313" key="2">
    <source>
        <dbReference type="Proteomes" id="UP001294412"/>
    </source>
</evidence>
<accession>A0ABU5I5H2</accession>
<sequence length="323" mass="36194">MQIGSEPRIDFALPEIRENAVGQPRTIGVEIEFGAISARQAATALAEGLGGSLTEEDPHALIVGGTALGDLMVEIDTRYAHPQRHPGTRWGRLGRASAARLGTALHYLVPRELVTRPLPLDRLALVDRAVDVLRLAGARETGPVAFGLHFNPEPPRRDAQTITAILKAFMLLNDWLRRECRPRRLTHRLGVGRDYPPAYVQRVIAPDYWPDLDVLMDDYLTANPTRNRDLDLLPLFLHFDERLVRARLPKEKIGKRPVLHYRLPTARVSQPGWSIAPDWNRWVAVERLAAERTRLETLAAAYGASTTTSQNWADLSARLAFEN</sequence>
<gene>
    <name evidence="1" type="ORF">U0C82_13540</name>
</gene>
<protein>
    <submittedName>
        <fullName evidence="1">Amidoligase family protein</fullName>
    </submittedName>
</protein>
<organism evidence="1 2">
    <name type="scientific">Fulvimarina uroteuthidis</name>
    <dbReference type="NCBI Taxonomy" id="3098149"/>
    <lineage>
        <taxon>Bacteria</taxon>
        <taxon>Pseudomonadati</taxon>
        <taxon>Pseudomonadota</taxon>
        <taxon>Alphaproteobacteria</taxon>
        <taxon>Hyphomicrobiales</taxon>
        <taxon>Aurantimonadaceae</taxon>
        <taxon>Fulvimarina</taxon>
    </lineage>
</organism>
<dbReference type="Pfam" id="PF12224">
    <property type="entry name" value="Amidoligase_2"/>
    <property type="match status" value="1"/>
</dbReference>
<dbReference type="Proteomes" id="UP001294412">
    <property type="component" value="Unassembled WGS sequence"/>
</dbReference>
<dbReference type="InterPro" id="IPR022025">
    <property type="entry name" value="Amidoligase_2"/>
</dbReference>
<name>A0ABU5I5H2_9HYPH</name>
<dbReference type="EMBL" id="JAXLPB010000004">
    <property type="protein sequence ID" value="MDY8110163.1"/>
    <property type="molecule type" value="Genomic_DNA"/>
</dbReference>
<comment type="caution">
    <text evidence="1">The sequence shown here is derived from an EMBL/GenBank/DDBJ whole genome shotgun (WGS) entry which is preliminary data.</text>
</comment>